<feature type="transmembrane region" description="Helical" evidence="5">
    <location>
        <begin position="21"/>
        <end position="40"/>
    </location>
</feature>
<comment type="subcellular location">
    <subcellularLocation>
        <location evidence="1">Membrane</location>
        <topology evidence="1">Multi-pass membrane protein</topology>
    </subcellularLocation>
</comment>
<reference evidence="7 8" key="1">
    <citation type="submission" date="2020-11" db="EMBL/GenBank/DDBJ databases">
        <title>Corynebacterium sp. ZJ-599.</title>
        <authorList>
            <person name="Zhou J."/>
        </authorList>
    </citation>
    <scope>NUCLEOTIDE SEQUENCE [LARGE SCALE GENOMIC DNA]</scope>
    <source>
        <strain evidence="7 8">ZJ-599</strain>
    </source>
</reference>
<dbReference type="KEGG" id="cliz:G7Y31_05330"/>
<gene>
    <name evidence="7" type="ORF">G7Y31_05330</name>
</gene>
<feature type="transmembrane region" description="Helical" evidence="5">
    <location>
        <begin position="52"/>
        <end position="70"/>
    </location>
</feature>
<evidence type="ECO:0000256" key="1">
    <source>
        <dbReference type="ARBA" id="ARBA00004141"/>
    </source>
</evidence>
<dbReference type="InterPro" id="IPR010432">
    <property type="entry name" value="RDD"/>
</dbReference>
<dbReference type="RefSeq" id="WP_165010882.1">
    <property type="nucleotide sequence ID" value="NZ_CP064954.1"/>
</dbReference>
<organism evidence="7 8">
    <name type="scientific">Corynebacterium lizhenjunii</name>
    <dbReference type="NCBI Taxonomy" id="2709394"/>
    <lineage>
        <taxon>Bacteria</taxon>
        <taxon>Bacillati</taxon>
        <taxon>Actinomycetota</taxon>
        <taxon>Actinomycetes</taxon>
        <taxon>Mycobacteriales</taxon>
        <taxon>Corynebacteriaceae</taxon>
        <taxon>Corynebacterium</taxon>
    </lineage>
</organism>
<evidence type="ECO:0000259" key="6">
    <source>
        <dbReference type="Pfam" id="PF06271"/>
    </source>
</evidence>
<name>A0A7T0KGH0_9CORY</name>
<proteinExistence type="predicted"/>
<protein>
    <submittedName>
        <fullName evidence="7">RDD family protein</fullName>
    </submittedName>
</protein>
<feature type="domain" description="RDD" evidence="6">
    <location>
        <begin position="14"/>
        <end position="135"/>
    </location>
</feature>
<evidence type="ECO:0000313" key="7">
    <source>
        <dbReference type="EMBL" id="QPK80107.1"/>
    </source>
</evidence>
<keyword evidence="3 5" id="KW-1133">Transmembrane helix</keyword>
<evidence type="ECO:0000256" key="4">
    <source>
        <dbReference type="ARBA" id="ARBA00023136"/>
    </source>
</evidence>
<dbReference type="GO" id="GO:0016020">
    <property type="term" value="C:membrane"/>
    <property type="evidence" value="ECO:0007669"/>
    <property type="project" value="UniProtKB-SubCell"/>
</dbReference>
<dbReference type="Proteomes" id="UP000594681">
    <property type="component" value="Chromosome"/>
</dbReference>
<evidence type="ECO:0000256" key="5">
    <source>
        <dbReference type="SAM" id="Phobius"/>
    </source>
</evidence>
<keyword evidence="2 5" id="KW-0812">Transmembrane</keyword>
<keyword evidence="4 5" id="KW-0472">Membrane</keyword>
<evidence type="ECO:0000313" key="8">
    <source>
        <dbReference type="Proteomes" id="UP000594681"/>
    </source>
</evidence>
<sequence>MLFGPVFNLRLKLVARRAVAWWIDGFLVAAITVVLRWTLQGSDTTATPEFDAAFRTIAPAVIFFFYRILIEACTGTSLGKWSMRLRVHTPGTPWPCAALRNAWLLLPMLGLSTYVNDEYLTGALLLLGAIGVATFGVTPWDKLAGASVKLQTATT</sequence>
<dbReference type="Pfam" id="PF06271">
    <property type="entry name" value="RDD"/>
    <property type="match status" value="1"/>
</dbReference>
<dbReference type="EMBL" id="CP064954">
    <property type="protein sequence ID" value="QPK80107.1"/>
    <property type="molecule type" value="Genomic_DNA"/>
</dbReference>
<feature type="transmembrane region" description="Helical" evidence="5">
    <location>
        <begin position="119"/>
        <end position="140"/>
    </location>
</feature>
<accession>A0A7T0KGH0</accession>
<dbReference type="AlphaFoldDB" id="A0A7T0KGH0"/>
<keyword evidence="8" id="KW-1185">Reference proteome</keyword>
<evidence type="ECO:0000256" key="3">
    <source>
        <dbReference type="ARBA" id="ARBA00022989"/>
    </source>
</evidence>
<evidence type="ECO:0000256" key="2">
    <source>
        <dbReference type="ARBA" id="ARBA00022692"/>
    </source>
</evidence>